<organism evidence="4 5">
    <name type="scientific">Neocallimastix californiae</name>
    <dbReference type="NCBI Taxonomy" id="1754190"/>
    <lineage>
        <taxon>Eukaryota</taxon>
        <taxon>Fungi</taxon>
        <taxon>Fungi incertae sedis</taxon>
        <taxon>Chytridiomycota</taxon>
        <taxon>Chytridiomycota incertae sedis</taxon>
        <taxon>Neocallimastigomycetes</taxon>
        <taxon>Neocallimastigales</taxon>
        <taxon>Neocallimastigaceae</taxon>
        <taxon>Neocallimastix</taxon>
    </lineage>
</organism>
<evidence type="ECO:0000256" key="3">
    <source>
        <dbReference type="PROSITE-ProRule" id="PRU00023"/>
    </source>
</evidence>
<evidence type="ECO:0000256" key="1">
    <source>
        <dbReference type="ARBA" id="ARBA00022737"/>
    </source>
</evidence>
<dbReference type="PROSITE" id="PS50088">
    <property type="entry name" value="ANK_REPEAT"/>
    <property type="match status" value="3"/>
</dbReference>
<feature type="repeat" description="ANK" evidence="3">
    <location>
        <begin position="1185"/>
        <end position="1228"/>
    </location>
</feature>
<feature type="repeat" description="ANK" evidence="3">
    <location>
        <begin position="1229"/>
        <end position="1261"/>
    </location>
</feature>
<dbReference type="STRING" id="1754190.A0A1Y2EZX8"/>
<dbReference type="PANTHER" id="PTHR24123:SF129">
    <property type="entry name" value="PROTEIN, PUTATIVE-RELATED"/>
    <property type="match status" value="1"/>
</dbReference>
<keyword evidence="1" id="KW-0677">Repeat</keyword>
<dbReference type="OrthoDB" id="9995210at2759"/>
<dbReference type="Proteomes" id="UP000193920">
    <property type="component" value="Unassembled WGS sequence"/>
</dbReference>
<dbReference type="InterPro" id="IPR051165">
    <property type="entry name" value="Multifunctional_ANK_Repeat"/>
</dbReference>
<dbReference type="Pfam" id="PF12796">
    <property type="entry name" value="Ank_2"/>
    <property type="match status" value="4"/>
</dbReference>
<dbReference type="Gene3D" id="1.25.40.20">
    <property type="entry name" value="Ankyrin repeat-containing domain"/>
    <property type="match status" value="5"/>
</dbReference>
<accession>A0A1Y2EZX8</accession>
<evidence type="ECO:0000313" key="4">
    <source>
        <dbReference type="EMBL" id="ORY77130.1"/>
    </source>
</evidence>
<sequence>MDQLNFKNIIERDEVIKEIKNLRTLNKIEEKVSNFARKYDKFYQDFNIILICIKENLPYDVIDFLLSKHNGDFNVYNKDAYPLYILLTEKKYKFVELLLKYGFSINANIKFDKINEKCNLFFGLLINNKLDDENIKFLITHGIDIHSKFKMKDKLDNKSEKSRMIDVLVSKSFNSNKKVIYPYYECLKFLFNYYSTINNKPIIYFIFLGKNKLKIETQMFKSLLENSIKFVNLDDLPERILKKIIQSKALKVINLFISYIGKEKFKNSKFFENLKTISTSLGEEEFPNSIVQNFLSGNDDIKNKIKKSFFKSIKENNVAIIKDILHTHKEIINTRNKEEKTPLIYAAQHCTGKPEVIDILIKNEANKDDVDITKSTALHIACQYDNYNSVPKLITEKNINSVNEYGLTPLMIAIMRNHYMCVFALLSNNYNIDIVNVTDNKNNTPLTYMIKNNMGFESMYELLIDKHAYIDYKQFKNELNPYIIQNKCFINAIINKGIYLLIDGRINCIKYPLILSIKEGMLGLFKKLLKYSKFINKFDENKKPCLFYALENNNEEYFNFLINSGKINVEDCDGTGKTPIEYSIELNKEKMTKLLLFQYVDIILNKYKANLKNIINSKFTAINSELSKQTKLNYSKIKDTLNLFKDQVESKNKDTFRSEISRENQNLHENKNISKNEGVYKNENISQKNYKKHQVEEDNDFSENYPIKDPKMDEYDVLFKACSLGNYGIIESLIKSKIYNINTTIGEFKFTPLMTLIYYEHYSCVDLLIKYNANVNIKDINGNSPLTYMLKYSKINKNIYELLINNGAYIEYNLFKNEKFLEKILENNVKVEACNENNVTPIKYACRLGNEEIIEMLIKQIVNLNENYQNNSYYNLILQEMEYKNFFLVDYIINNSIEKPDEHINLIKKFVKTPILSNRLKFRNINDRYNSLDQEYKRYSKETISFSKSNINISNTPYSLSNQNNFDTDEDEVSEINNSNNNVEEFGVRLSDKQDNRKRESNTKIKENKKLANLVFLSINNLDYEAAVILIERYNCINNENNEGFNILTYIILNKDKYDEKFFKYLINHGAYINKNIFKKEWKDSLEIMSNEKFINYLLKEKLKFKFKKNEEPKTMTFILLLHYLIKYKNSKYLKKILDSNKKRKNPNSIINEENPSLVEEITKEKNYEILEILLEYIDPKMKINNKTLLMFAAENKDNHKNEYDNQKSLNIIKLLLSKGIDINEKDNNNETALFYAVKCKNEKIMIQLVDEGADIQIKNNKNENILFTAVRTNKNSIVNYLLPKIKDKQLINNEKHNVTYYAKNNKIKDLLHQNGIK</sequence>
<dbReference type="InterPro" id="IPR036770">
    <property type="entry name" value="Ankyrin_rpt-contain_sf"/>
</dbReference>
<proteinExistence type="predicted"/>
<evidence type="ECO:0000256" key="2">
    <source>
        <dbReference type="ARBA" id="ARBA00023043"/>
    </source>
</evidence>
<dbReference type="SMART" id="SM00248">
    <property type="entry name" value="ANK"/>
    <property type="match status" value="19"/>
</dbReference>
<comment type="caution">
    <text evidence="4">The sequence shown here is derived from an EMBL/GenBank/DDBJ whole genome shotgun (WGS) entry which is preliminary data.</text>
</comment>
<dbReference type="PANTHER" id="PTHR24123">
    <property type="entry name" value="ANKYRIN REPEAT-CONTAINING"/>
    <property type="match status" value="1"/>
</dbReference>
<keyword evidence="2 3" id="KW-0040">ANK repeat</keyword>
<dbReference type="EMBL" id="MCOG01000020">
    <property type="protein sequence ID" value="ORY77130.1"/>
    <property type="molecule type" value="Genomic_DNA"/>
</dbReference>
<feature type="repeat" description="ANK" evidence="3">
    <location>
        <begin position="405"/>
        <end position="437"/>
    </location>
</feature>
<name>A0A1Y2EZX8_9FUNG</name>
<gene>
    <name evidence="4" type="ORF">LY90DRAFT_665386</name>
</gene>
<evidence type="ECO:0000313" key="5">
    <source>
        <dbReference type="Proteomes" id="UP000193920"/>
    </source>
</evidence>
<dbReference type="InterPro" id="IPR002110">
    <property type="entry name" value="Ankyrin_rpt"/>
</dbReference>
<reference evidence="4 5" key="1">
    <citation type="submission" date="2016-08" db="EMBL/GenBank/DDBJ databases">
        <title>A Parts List for Fungal Cellulosomes Revealed by Comparative Genomics.</title>
        <authorList>
            <consortium name="DOE Joint Genome Institute"/>
            <person name="Haitjema C.H."/>
            <person name="Gilmore S.P."/>
            <person name="Henske J.K."/>
            <person name="Solomon K.V."/>
            <person name="De Groot R."/>
            <person name="Kuo A."/>
            <person name="Mondo S.J."/>
            <person name="Salamov A.A."/>
            <person name="Labutti K."/>
            <person name="Zhao Z."/>
            <person name="Chiniquy J."/>
            <person name="Barry K."/>
            <person name="Brewer H.M."/>
            <person name="Purvine S.O."/>
            <person name="Wright A.T."/>
            <person name="Boxma B."/>
            <person name="Van Alen T."/>
            <person name="Hackstein J.H."/>
            <person name="Baker S.E."/>
            <person name="Grigoriev I.V."/>
            <person name="O'Malley M.A."/>
        </authorList>
    </citation>
    <scope>NUCLEOTIDE SEQUENCE [LARGE SCALE GENOMIC DNA]</scope>
    <source>
        <strain evidence="4 5">G1</strain>
    </source>
</reference>
<protein>
    <submittedName>
        <fullName evidence="4">Ankyrin</fullName>
    </submittedName>
</protein>
<keyword evidence="5" id="KW-1185">Reference proteome</keyword>
<dbReference type="SUPFAM" id="SSF48403">
    <property type="entry name" value="Ankyrin repeat"/>
    <property type="match status" value="4"/>
</dbReference>